<evidence type="ECO:0000313" key="6">
    <source>
        <dbReference type="EMBL" id="OAP54122.1"/>
    </source>
</evidence>
<dbReference type="PANTHER" id="PTHR46910">
    <property type="entry name" value="TRANSCRIPTION FACTOR PDR1"/>
    <property type="match status" value="1"/>
</dbReference>
<dbReference type="STRING" id="1367422.A0A178Z2X0"/>
<dbReference type="Proteomes" id="UP000078343">
    <property type="component" value="Unassembled WGS sequence"/>
</dbReference>
<feature type="region of interest" description="Disordered" evidence="5">
    <location>
        <begin position="1"/>
        <end position="21"/>
    </location>
</feature>
<dbReference type="RefSeq" id="XP_018687489.1">
    <property type="nucleotide sequence ID" value="XM_018843162.1"/>
</dbReference>
<evidence type="ECO:0000313" key="7">
    <source>
        <dbReference type="Proteomes" id="UP000078343"/>
    </source>
</evidence>
<name>A0A178Z2X0_9EURO</name>
<dbReference type="PANTHER" id="PTHR46910:SF3">
    <property type="entry name" value="HALOTOLERANCE PROTEIN 9-RELATED"/>
    <property type="match status" value="1"/>
</dbReference>
<dbReference type="GO" id="GO:0046872">
    <property type="term" value="F:metal ion binding"/>
    <property type="evidence" value="ECO:0007669"/>
    <property type="project" value="UniProtKB-KW"/>
</dbReference>
<evidence type="ECO:0000256" key="3">
    <source>
        <dbReference type="ARBA" id="ARBA00023125"/>
    </source>
</evidence>
<keyword evidence="7" id="KW-1185">Reference proteome</keyword>
<comment type="subcellular location">
    <subcellularLocation>
        <location evidence="1">Nucleus</location>
    </subcellularLocation>
</comment>
<organism evidence="6 7">
    <name type="scientific">Fonsecaea erecta</name>
    <dbReference type="NCBI Taxonomy" id="1367422"/>
    <lineage>
        <taxon>Eukaryota</taxon>
        <taxon>Fungi</taxon>
        <taxon>Dikarya</taxon>
        <taxon>Ascomycota</taxon>
        <taxon>Pezizomycotina</taxon>
        <taxon>Eurotiomycetes</taxon>
        <taxon>Chaetothyriomycetidae</taxon>
        <taxon>Chaetothyriales</taxon>
        <taxon>Herpotrichiellaceae</taxon>
        <taxon>Fonsecaea</taxon>
    </lineage>
</organism>
<dbReference type="AlphaFoldDB" id="A0A178Z2X0"/>
<protein>
    <recommendedName>
        <fullName evidence="8">Transcription factor domain-containing protein</fullName>
    </recommendedName>
</protein>
<dbReference type="EMBL" id="LVYI01000015">
    <property type="protein sequence ID" value="OAP54122.1"/>
    <property type="molecule type" value="Genomic_DNA"/>
</dbReference>
<sequence length="555" mass="61657">MNHFPQQLASLSTPPVGQERREDKIASSEVQVFHNRTLPDASIIQVLIDHFFSCTGTLFYIFSPHDANELLRQVYMDDDSATKALLGALCGLAAVASQCDDNAVIDIALRQSYYETAKAYLDDCIEEDEVLGMRVLCCLAIYCAMDKRRAAWTWILTGLELARIRGLHLETPPPSTSPENWIVQRKVLRTLIFLACWFSSTLGRSPEILGEFKLGFESFTVHEDSPSVESIAQEQMTSIGVLTAGILQDVFLPNELSFIATRTYKLKLLGWFSELPAVMQLDSLLHNHSLTLVQRRSIFLVHLNYLGALLLLYRRHAIYLSTIHRDDSWKLDGDVDEALNYAKDAVQAATQSSRIFALLLSEQALFKRCWLVTYQSFSACTLLLFHLAQKRLHLAPPSDCEEDLSSALSCLKALEFCAEGDVVARGYYDMLMFYYRSLLASHEDSAMQDVSTATPDQVAEGVSHIINHAAFEQDWRDDLVPPTQVSNFIRREMPGAATGSRSMILRRAAVYENPPAIGGPSVVGQFNASSLAGLQASENRTDGGGPGCGIGRGIE</sequence>
<accession>A0A178Z2X0</accession>
<keyword evidence="2" id="KW-0479">Metal-binding</keyword>
<dbReference type="GO" id="GO:0005634">
    <property type="term" value="C:nucleus"/>
    <property type="evidence" value="ECO:0007669"/>
    <property type="project" value="UniProtKB-SubCell"/>
</dbReference>
<dbReference type="GO" id="GO:0003700">
    <property type="term" value="F:DNA-binding transcription factor activity"/>
    <property type="evidence" value="ECO:0007669"/>
    <property type="project" value="InterPro"/>
</dbReference>
<dbReference type="OrthoDB" id="1919336at2759"/>
<gene>
    <name evidence="6" type="ORF">AYL99_11657</name>
</gene>
<proteinExistence type="predicted"/>
<dbReference type="InterPro" id="IPR050987">
    <property type="entry name" value="AtrR-like"/>
</dbReference>
<keyword evidence="4" id="KW-0539">Nucleus</keyword>
<dbReference type="GO" id="GO:0003677">
    <property type="term" value="F:DNA binding"/>
    <property type="evidence" value="ECO:0007669"/>
    <property type="project" value="UniProtKB-KW"/>
</dbReference>
<reference evidence="6 7" key="1">
    <citation type="submission" date="2016-04" db="EMBL/GenBank/DDBJ databases">
        <title>Draft genome of Fonsecaea erecta CBS 125763.</title>
        <authorList>
            <person name="Weiss V.A."/>
            <person name="Vicente V.A."/>
            <person name="Raittz R.T."/>
            <person name="Moreno L.F."/>
            <person name="De Souza E.M."/>
            <person name="Pedrosa F.O."/>
            <person name="Steffens M.B."/>
            <person name="Faoro H."/>
            <person name="Tadra-Sfeir M.Z."/>
            <person name="Najafzadeh M.J."/>
            <person name="Felipe M.S."/>
            <person name="Teixeira M."/>
            <person name="Sun J."/>
            <person name="Xi L."/>
            <person name="Gomes R."/>
            <person name="De Azevedo C.M."/>
            <person name="Salgado C.G."/>
            <person name="Da Silva M.B."/>
            <person name="Nascimento M.F."/>
            <person name="Queiroz-Telles F."/>
            <person name="Attili D.S."/>
            <person name="Gorbushina A."/>
        </authorList>
    </citation>
    <scope>NUCLEOTIDE SEQUENCE [LARGE SCALE GENOMIC DNA]</scope>
    <source>
        <strain evidence="6 7">CBS 125763</strain>
    </source>
</reference>
<comment type="caution">
    <text evidence="6">The sequence shown here is derived from an EMBL/GenBank/DDBJ whole genome shotgun (WGS) entry which is preliminary data.</text>
</comment>
<keyword evidence="3" id="KW-0238">DNA-binding</keyword>
<evidence type="ECO:0000256" key="1">
    <source>
        <dbReference type="ARBA" id="ARBA00004123"/>
    </source>
</evidence>
<evidence type="ECO:0000256" key="2">
    <source>
        <dbReference type="ARBA" id="ARBA00022723"/>
    </source>
</evidence>
<evidence type="ECO:0008006" key="8">
    <source>
        <dbReference type="Google" id="ProtNLM"/>
    </source>
</evidence>
<feature type="compositionally biased region" description="Polar residues" evidence="5">
    <location>
        <begin position="1"/>
        <end position="15"/>
    </location>
</feature>
<evidence type="ECO:0000256" key="5">
    <source>
        <dbReference type="SAM" id="MobiDB-lite"/>
    </source>
</evidence>
<dbReference type="CDD" id="cd12148">
    <property type="entry name" value="fungal_TF_MHR"/>
    <property type="match status" value="1"/>
</dbReference>
<evidence type="ECO:0000256" key="4">
    <source>
        <dbReference type="ARBA" id="ARBA00023242"/>
    </source>
</evidence>
<dbReference type="GeneID" id="30015825"/>